<evidence type="ECO:0000313" key="2">
    <source>
        <dbReference type="EMBL" id="KAB1982876.1"/>
    </source>
</evidence>
<evidence type="ECO:0008006" key="4">
    <source>
        <dbReference type="Google" id="ProtNLM"/>
    </source>
</evidence>
<dbReference type="RefSeq" id="WP_151472637.1">
    <property type="nucleotide sequence ID" value="NZ_WBKG01000030.1"/>
</dbReference>
<evidence type="ECO:0000256" key="1">
    <source>
        <dbReference type="SAM" id="SignalP"/>
    </source>
</evidence>
<dbReference type="AlphaFoldDB" id="A0A7J5DB64"/>
<accession>A0A7J5DB64</accession>
<proteinExistence type="predicted"/>
<keyword evidence="3" id="KW-1185">Reference proteome</keyword>
<sequence>MKRSMIALVGAGALTLASGGYAVGAMRHNGASERSATCEQAHQDFVKRAGQFRKHKQRESRDADYADSVSASWAMESTKVKILSLIVVQNPTCFGAGTRATAAYLQQHRTEGEQDAAACELAAVPSEYCTIAVG</sequence>
<feature type="chain" id="PRO_5029448886" description="DUF4189 domain-containing protein" evidence="1">
    <location>
        <begin position="23"/>
        <end position="134"/>
    </location>
</feature>
<dbReference type="Proteomes" id="UP000442990">
    <property type="component" value="Unassembled WGS sequence"/>
</dbReference>
<dbReference type="EMBL" id="WBKG01000030">
    <property type="protein sequence ID" value="KAB1982876.1"/>
    <property type="molecule type" value="Genomic_DNA"/>
</dbReference>
<name>A0A7J5DB64_9ACTN</name>
<keyword evidence="1" id="KW-0732">Signal</keyword>
<comment type="caution">
    <text evidence="2">The sequence shown here is derived from an EMBL/GenBank/DDBJ whole genome shotgun (WGS) entry which is preliminary data.</text>
</comment>
<evidence type="ECO:0000313" key="3">
    <source>
        <dbReference type="Proteomes" id="UP000442990"/>
    </source>
</evidence>
<feature type="signal peptide" evidence="1">
    <location>
        <begin position="1"/>
        <end position="22"/>
    </location>
</feature>
<gene>
    <name evidence="2" type="ORF">F8144_30260</name>
</gene>
<reference evidence="2 3" key="1">
    <citation type="submission" date="2019-09" db="EMBL/GenBank/DDBJ databases">
        <title>Isolation and identification of active actinomycetes.</title>
        <authorList>
            <person name="Yu Z."/>
            <person name="Han C."/>
            <person name="Yu B."/>
        </authorList>
    </citation>
    <scope>NUCLEOTIDE SEQUENCE [LARGE SCALE GENOMIC DNA]</scope>
    <source>
        <strain evidence="2 3">NEAU-H2</strain>
    </source>
</reference>
<protein>
    <recommendedName>
        <fullName evidence="4">DUF4189 domain-containing protein</fullName>
    </recommendedName>
</protein>
<organism evidence="2 3">
    <name type="scientific">Streptomyces triticiradicis</name>
    <dbReference type="NCBI Taxonomy" id="2651189"/>
    <lineage>
        <taxon>Bacteria</taxon>
        <taxon>Bacillati</taxon>
        <taxon>Actinomycetota</taxon>
        <taxon>Actinomycetes</taxon>
        <taxon>Kitasatosporales</taxon>
        <taxon>Streptomycetaceae</taxon>
        <taxon>Streptomyces</taxon>
    </lineage>
</organism>